<evidence type="ECO:0000313" key="2">
    <source>
        <dbReference type="Proteomes" id="UP000054928"/>
    </source>
</evidence>
<dbReference type="RefSeq" id="XP_024574176.1">
    <property type="nucleotide sequence ID" value="XM_024723173.1"/>
</dbReference>
<dbReference type="GeneID" id="36400917"/>
<evidence type="ECO:0000313" key="1">
    <source>
        <dbReference type="EMBL" id="CEG37807.1"/>
    </source>
</evidence>
<proteinExistence type="predicted"/>
<reference evidence="2" key="1">
    <citation type="submission" date="2014-09" db="EMBL/GenBank/DDBJ databases">
        <authorList>
            <person name="Sharma Rahul"/>
            <person name="Thines Marco"/>
        </authorList>
    </citation>
    <scope>NUCLEOTIDE SEQUENCE [LARGE SCALE GENOMIC DNA]</scope>
</reference>
<keyword evidence="2" id="KW-1185">Reference proteome</keyword>
<name>A0A0P1AAI2_PLAHL</name>
<dbReference type="AlphaFoldDB" id="A0A0P1AAI2"/>
<accession>A0A0P1AAI2</accession>
<sequence>MNLRVEIICVEAKFRIMHSNMSQQKQFDIFESITQFDGNEIKTVLGAKATACKRKSYADSCFTFLRFNCGFELFKVASRADAEPFAPVHACSGAVVA</sequence>
<organism evidence="1 2">
    <name type="scientific">Plasmopara halstedii</name>
    <name type="common">Downy mildew of sunflower</name>
    <dbReference type="NCBI Taxonomy" id="4781"/>
    <lineage>
        <taxon>Eukaryota</taxon>
        <taxon>Sar</taxon>
        <taxon>Stramenopiles</taxon>
        <taxon>Oomycota</taxon>
        <taxon>Peronosporomycetes</taxon>
        <taxon>Peronosporales</taxon>
        <taxon>Peronosporaceae</taxon>
        <taxon>Plasmopara</taxon>
    </lineage>
</organism>
<dbReference type="Proteomes" id="UP000054928">
    <property type="component" value="Unassembled WGS sequence"/>
</dbReference>
<protein>
    <submittedName>
        <fullName evidence="1">Uncharacterized protein</fullName>
    </submittedName>
</protein>
<dbReference type="EMBL" id="CCYD01000291">
    <property type="protein sequence ID" value="CEG37807.1"/>
    <property type="molecule type" value="Genomic_DNA"/>
</dbReference>